<gene>
    <name evidence="1" type="ORF">D1614_17705</name>
</gene>
<evidence type="ECO:0000313" key="2">
    <source>
        <dbReference type="Proteomes" id="UP000265926"/>
    </source>
</evidence>
<reference evidence="1 2" key="1">
    <citation type="submission" date="2018-08" db="EMBL/GenBank/DDBJ databases">
        <title>Pallidiluteibacterium maritimus gen. nov., sp. nov., isolated from coastal sediment.</title>
        <authorList>
            <person name="Zhou L.Y."/>
        </authorList>
    </citation>
    <scope>NUCLEOTIDE SEQUENCE [LARGE SCALE GENOMIC DNA]</scope>
    <source>
        <strain evidence="1 2">XSD2</strain>
    </source>
</reference>
<dbReference type="AlphaFoldDB" id="A0A399SVS3"/>
<dbReference type="EMBL" id="QWGR01000012">
    <property type="protein sequence ID" value="RIJ46762.1"/>
    <property type="molecule type" value="Genomic_DNA"/>
</dbReference>
<dbReference type="RefSeq" id="WP_119439307.1">
    <property type="nucleotide sequence ID" value="NZ_QWGR01000012.1"/>
</dbReference>
<keyword evidence="2" id="KW-1185">Reference proteome</keyword>
<proteinExistence type="predicted"/>
<sequence length="106" mass="12166">MEKLVLIFLALGFLLRPETNTGTILRDNRSAVYVGIYTGHIFSDNIDTPTFRSDDYDHPDIALTESPVKRYTETTKNELKDTGPVDKTRTMYHLYIYDLPPPNSHC</sequence>
<comment type="caution">
    <text evidence="1">The sequence shown here is derived from an EMBL/GenBank/DDBJ whole genome shotgun (WGS) entry which is preliminary data.</text>
</comment>
<protein>
    <submittedName>
        <fullName evidence="1">Uncharacterized protein</fullName>
    </submittedName>
</protein>
<organism evidence="1 2">
    <name type="scientific">Maribellus luteus</name>
    <dbReference type="NCBI Taxonomy" id="2305463"/>
    <lineage>
        <taxon>Bacteria</taxon>
        <taxon>Pseudomonadati</taxon>
        <taxon>Bacteroidota</taxon>
        <taxon>Bacteroidia</taxon>
        <taxon>Marinilabiliales</taxon>
        <taxon>Prolixibacteraceae</taxon>
        <taxon>Maribellus</taxon>
    </lineage>
</organism>
<dbReference type="Proteomes" id="UP000265926">
    <property type="component" value="Unassembled WGS sequence"/>
</dbReference>
<accession>A0A399SVS3</accession>
<evidence type="ECO:0000313" key="1">
    <source>
        <dbReference type="EMBL" id="RIJ46762.1"/>
    </source>
</evidence>
<name>A0A399SVS3_9BACT</name>